<sequence>MYIFLLCPAVNERIPLFSLKQFQNPDLEKKSGNAGEDPSNTQREGPTYDVYAGFLVEFQYSERDAFVMVSGTQRCSSQEGY</sequence>
<evidence type="ECO:0000313" key="3">
    <source>
        <dbReference type="Proteomes" id="UP001431783"/>
    </source>
</evidence>
<evidence type="ECO:0000313" key="2">
    <source>
        <dbReference type="EMBL" id="KAK9879974.1"/>
    </source>
</evidence>
<evidence type="ECO:0000256" key="1">
    <source>
        <dbReference type="SAM" id="MobiDB-lite"/>
    </source>
</evidence>
<accession>A0AAW1UKP6</accession>
<keyword evidence="3" id="KW-1185">Reference proteome</keyword>
<protein>
    <submittedName>
        <fullName evidence="2">Uncharacterized protein</fullName>
    </submittedName>
</protein>
<dbReference type="Proteomes" id="UP001431783">
    <property type="component" value="Unassembled WGS sequence"/>
</dbReference>
<gene>
    <name evidence="2" type="ORF">WA026_008485</name>
</gene>
<comment type="caution">
    <text evidence="2">The sequence shown here is derived from an EMBL/GenBank/DDBJ whole genome shotgun (WGS) entry which is preliminary data.</text>
</comment>
<feature type="region of interest" description="Disordered" evidence="1">
    <location>
        <begin position="26"/>
        <end position="46"/>
    </location>
</feature>
<dbReference type="AlphaFoldDB" id="A0AAW1UKP6"/>
<reference evidence="2 3" key="1">
    <citation type="submission" date="2023-03" db="EMBL/GenBank/DDBJ databases">
        <title>Genome insight into feeding habits of ladybird beetles.</title>
        <authorList>
            <person name="Li H.-S."/>
            <person name="Huang Y.-H."/>
            <person name="Pang H."/>
        </authorList>
    </citation>
    <scope>NUCLEOTIDE SEQUENCE [LARGE SCALE GENOMIC DNA]</scope>
    <source>
        <strain evidence="2">SYSU_2023b</strain>
        <tissue evidence="2">Whole body</tissue>
    </source>
</reference>
<dbReference type="EMBL" id="JARQZJ010000063">
    <property type="protein sequence ID" value="KAK9879974.1"/>
    <property type="molecule type" value="Genomic_DNA"/>
</dbReference>
<organism evidence="2 3">
    <name type="scientific">Henosepilachna vigintioctopunctata</name>
    <dbReference type="NCBI Taxonomy" id="420089"/>
    <lineage>
        <taxon>Eukaryota</taxon>
        <taxon>Metazoa</taxon>
        <taxon>Ecdysozoa</taxon>
        <taxon>Arthropoda</taxon>
        <taxon>Hexapoda</taxon>
        <taxon>Insecta</taxon>
        <taxon>Pterygota</taxon>
        <taxon>Neoptera</taxon>
        <taxon>Endopterygota</taxon>
        <taxon>Coleoptera</taxon>
        <taxon>Polyphaga</taxon>
        <taxon>Cucujiformia</taxon>
        <taxon>Coccinelloidea</taxon>
        <taxon>Coccinellidae</taxon>
        <taxon>Epilachninae</taxon>
        <taxon>Epilachnini</taxon>
        <taxon>Henosepilachna</taxon>
    </lineage>
</organism>
<name>A0AAW1UKP6_9CUCU</name>
<proteinExistence type="predicted"/>